<dbReference type="OrthoDB" id="3171021at2"/>
<dbReference type="GO" id="GO:0016757">
    <property type="term" value="F:glycosyltransferase activity"/>
    <property type="evidence" value="ECO:0007669"/>
    <property type="project" value="TreeGrafter"/>
</dbReference>
<dbReference type="SUPFAM" id="SSF53756">
    <property type="entry name" value="UDP-Glycosyltransferase/glycogen phosphorylase"/>
    <property type="match status" value="1"/>
</dbReference>
<protein>
    <submittedName>
        <fullName evidence="1">Glycosyltransferase involved in cell wall biosynthesis</fullName>
    </submittedName>
</protein>
<dbReference type="EMBL" id="PTJD01000003">
    <property type="protein sequence ID" value="PPK97723.1"/>
    <property type="molecule type" value="Genomic_DNA"/>
</dbReference>
<evidence type="ECO:0000313" key="1">
    <source>
        <dbReference type="EMBL" id="PPK97723.1"/>
    </source>
</evidence>
<sequence length="355" mass="37708">MRIAMVTTWYPSVEDGVEGVFVQRHVEALRRHHDVHVLHLAAGPGTPAGPGQHRLVLDRRDPRSLRRGLAAVLDAAAGADVLHTSAFSTALLTAPLAPALRRRRTPWVHTEHWSGVSDPSSGGPLWERLARLRSVLALPAAVTAVSGYLAGAVAPFRRGRGCDVVPNVVPAPDAPPPARTGEGLRLFAVGNLRPVKDPVLAVEVLAELVARGEDATLRWVGSGPLREQVLARAAALRVDERLDLLGRLAPPAFAGEWAAADVFLLPSRYETFCVAGAEAAVHGRPAVLGARGGMRDFAGPGVHLVADRSPAAFADAVQRARAEQLPPEAVAAPVRARFSAGAVADAFDEVYRRLR</sequence>
<dbReference type="Pfam" id="PF13692">
    <property type="entry name" value="Glyco_trans_1_4"/>
    <property type="match status" value="1"/>
</dbReference>
<dbReference type="PANTHER" id="PTHR12526">
    <property type="entry name" value="GLYCOSYLTRANSFERASE"/>
    <property type="match status" value="1"/>
</dbReference>
<comment type="caution">
    <text evidence="1">The sequence shown here is derived from an EMBL/GenBank/DDBJ whole genome shotgun (WGS) entry which is preliminary data.</text>
</comment>
<proteinExistence type="predicted"/>
<dbReference type="Gene3D" id="3.40.50.2000">
    <property type="entry name" value="Glycogen Phosphorylase B"/>
    <property type="match status" value="2"/>
</dbReference>
<dbReference type="AlphaFoldDB" id="A0A2S6IU03"/>
<dbReference type="Proteomes" id="UP000239485">
    <property type="component" value="Unassembled WGS sequence"/>
</dbReference>
<evidence type="ECO:0000313" key="2">
    <source>
        <dbReference type="Proteomes" id="UP000239485"/>
    </source>
</evidence>
<reference evidence="1 2" key="1">
    <citation type="submission" date="2018-02" db="EMBL/GenBank/DDBJ databases">
        <title>Genomic Encyclopedia of Archaeal and Bacterial Type Strains, Phase II (KMG-II): from individual species to whole genera.</title>
        <authorList>
            <person name="Goeker M."/>
        </authorList>
    </citation>
    <scope>NUCLEOTIDE SEQUENCE [LARGE SCALE GENOMIC DNA]</scope>
    <source>
        <strain evidence="1 2">DSM 22857</strain>
    </source>
</reference>
<name>A0A2S6IU03_9ACTN</name>
<organism evidence="1 2">
    <name type="scientific">Kineococcus xinjiangensis</name>
    <dbReference type="NCBI Taxonomy" id="512762"/>
    <lineage>
        <taxon>Bacteria</taxon>
        <taxon>Bacillati</taxon>
        <taxon>Actinomycetota</taxon>
        <taxon>Actinomycetes</taxon>
        <taxon>Kineosporiales</taxon>
        <taxon>Kineosporiaceae</taxon>
        <taxon>Kineococcus</taxon>
    </lineage>
</organism>
<dbReference type="CDD" id="cd03801">
    <property type="entry name" value="GT4_PimA-like"/>
    <property type="match status" value="1"/>
</dbReference>
<keyword evidence="2" id="KW-1185">Reference proteome</keyword>
<dbReference type="PANTHER" id="PTHR12526:SF636">
    <property type="entry name" value="BLL3647 PROTEIN"/>
    <property type="match status" value="1"/>
</dbReference>
<dbReference type="RefSeq" id="WP_104431885.1">
    <property type="nucleotide sequence ID" value="NZ_PTJD01000003.1"/>
</dbReference>
<keyword evidence="1" id="KW-0808">Transferase</keyword>
<accession>A0A2S6IU03</accession>
<gene>
    <name evidence="1" type="ORF">CLV92_103258</name>
</gene>